<organism evidence="3 4">
    <name type="scientific">Rhodococcus xishaensis</name>
    <dbReference type="NCBI Taxonomy" id="2487364"/>
    <lineage>
        <taxon>Bacteria</taxon>
        <taxon>Bacillati</taxon>
        <taxon>Actinomycetota</taxon>
        <taxon>Actinomycetes</taxon>
        <taxon>Mycobacteriales</taxon>
        <taxon>Nocardiaceae</taxon>
        <taxon>Rhodococcus</taxon>
    </lineage>
</organism>
<feature type="signal peptide" evidence="2">
    <location>
        <begin position="1"/>
        <end position="28"/>
    </location>
</feature>
<proteinExistence type="predicted"/>
<evidence type="ECO:0000256" key="2">
    <source>
        <dbReference type="SAM" id="SignalP"/>
    </source>
</evidence>
<name>A0A3S3CTU1_9NOCA</name>
<dbReference type="OrthoDB" id="9851452at2"/>
<dbReference type="AlphaFoldDB" id="A0A3S3CTU1"/>
<evidence type="ECO:0000313" key="3">
    <source>
        <dbReference type="EMBL" id="RVW05466.1"/>
    </source>
</evidence>
<comment type="caution">
    <text evidence="3">The sequence shown here is derived from an EMBL/GenBank/DDBJ whole genome shotgun (WGS) entry which is preliminary data.</text>
</comment>
<evidence type="ECO:0000313" key="4">
    <source>
        <dbReference type="Proteomes" id="UP000283479"/>
    </source>
</evidence>
<reference evidence="3 4" key="1">
    <citation type="submission" date="2018-11" db="EMBL/GenBank/DDBJ databases">
        <title>Rhodococcus spongicola sp. nov. and Rhodococcus xishaensis sp. nov. from marine sponges.</title>
        <authorList>
            <person name="Li L."/>
            <person name="Lin H.W."/>
        </authorList>
    </citation>
    <scope>NUCLEOTIDE SEQUENCE [LARGE SCALE GENOMIC DNA]</scope>
    <source>
        <strain evidence="3 4">LHW51113</strain>
    </source>
</reference>
<gene>
    <name evidence="3" type="ORF">EGT50_02440</name>
</gene>
<sequence>MIKSVRAAAAAALAAPLLAAVFAAPANAGVKDVTLSAKVQGNDVEVIITNDSQRTIVCHWTAAEDRIFGESYRAFFQRVESDEVYRFPVTVADGSYSINWNCVTPLGGETWGSTWDTGRKTADPFLFTAPADTDDEGTGSGSLGSLGSTSGSFGSS</sequence>
<dbReference type="RefSeq" id="WP_127950986.1">
    <property type="nucleotide sequence ID" value="NZ_RKLO01000001.1"/>
</dbReference>
<dbReference type="EMBL" id="RKLO01000001">
    <property type="protein sequence ID" value="RVW05466.1"/>
    <property type="molecule type" value="Genomic_DNA"/>
</dbReference>
<accession>A0A3S3CTU1</accession>
<keyword evidence="2" id="KW-0732">Signal</keyword>
<feature type="chain" id="PRO_5018638814" evidence="2">
    <location>
        <begin position="29"/>
        <end position="156"/>
    </location>
</feature>
<feature type="compositionally biased region" description="Low complexity" evidence="1">
    <location>
        <begin position="145"/>
        <end position="156"/>
    </location>
</feature>
<keyword evidence="4" id="KW-1185">Reference proteome</keyword>
<dbReference type="Proteomes" id="UP000283479">
    <property type="component" value="Unassembled WGS sequence"/>
</dbReference>
<protein>
    <submittedName>
        <fullName evidence="3">Uncharacterized protein</fullName>
    </submittedName>
</protein>
<evidence type="ECO:0000256" key="1">
    <source>
        <dbReference type="SAM" id="MobiDB-lite"/>
    </source>
</evidence>
<feature type="region of interest" description="Disordered" evidence="1">
    <location>
        <begin position="128"/>
        <end position="156"/>
    </location>
</feature>